<protein>
    <submittedName>
        <fullName evidence="1">DUF6542 domain-containing protein</fullName>
    </submittedName>
</protein>
<accession>A0ACD5AGL1</accession>
<organism evidence="1 2">
    <name type="scientific">Streptomyces citrinus</name>
    <dbReference type="NCBI Taxonomy" id="3118173"/>
    <lineage>
        <taxon>Bacteria</taxon>
        <taxon>Bacillati</taxon>
        <taxon>Actinomycetota</taxon>
        <taxon>Actinomycetes</taxon>
        <taxon>Kitasatosporales</taxon>
        <taxon>Streptomycetaceae</taxon>
        <taxon>Streptomyces</taxon>
    </lineage>
</organism>
<gene>
    <name evidence="1" type="ORF">V2W30_25510</name>
</gene>
<keyword evidence="2" id="KW-1185">Reference proteome</keyword>
<name>A0ACD5AGL1_9ACTN</name>
<evidence type="ECO:0000313" key="1">
    <source>
        <dbReference type="EMBL" id="WWQ66357.1"/>
    </source>
</evidence>
<dbReference type="EMBL" id="CP146022">
    <property type="protein sequence ID" value="WWQ66357.1"/>
    <property type="molecule type" value="Genomic_DNA"/>
</dbReference>
<sequence length="205" mass="21216">MEQPRTRPAQSRPRRTAPLPPQAQGEAPGERAAAPAESATVYRAAGKARRPVPPVVQALRRFPNPRLTGLGSGLFCAGTMLALGLLDGLLFAGSAAVYGVLFLLVSGLTAGWVRKADLVTAPIVVPIAFAVGTVPIADGAGGFGAQAMGVVTALAMNAGWLYGGTLIAGVVVIVRKVRLMARRAAQRRAGQVPAKKAPQPRRRTA</sequence>
<reference evidence="1" key="1">
    <citation type="journal article" date="2025" name="Int. J. Syst. Evol. Microbiol.">
        <title>Streptomyces citrinus sp. nov., with yellow diffusible pigment.</title>
        <authorList>
            <person name="He Y."/>
            <person name="Yang E."/>
            <person name="Xu J."/>
            <person name="Sun Y."/>
            <person name="Sun L."/>
        </authorList>
    </citation>
    <scope>NUCLEOTIDE SEQUENCE</scope>
    <source>
        <strain evidence="1">Q6</strain>
    </source>
</reference>
<evidence type="ECO:0000313" key="2">
    <source>
        <dbReference type="Proteomes" id="UP001432251"/>
    </source>
</evidence>
<dbReference type="Proteomes" id="UP001432251">
    <property type="component" value="Chromosome"/>
</dbReference>
<proteinExistence type="predicted"/>